<organism evidence="1 2">
    <name type="scientific">Symbiochloris irregularis</name>
    <dbReference type="NCBI Taxonomy" id="706552"/>
    <lineage>
        <taxon>Eukaryota</taxon>
        <taxon>Viridiplantae</taxon>
        <taxon>Chlorophyta</taxon>
        <taxon>core chlorophytes</taxon>
        <taxon>Trebouxiophyceae</taxon>
        <taxon>Trebouxiales</taxon>
        <taxon>Trebouxiaceae</taxon>
        <taxon>Symbiochloris</taxon>
    </lineage>
</organism>
<reference evidence="1 2" key="1">
    <citation type="journal article" date="2024" name="Nat. Commun.">
        <title>Phylogenomics reveals the evolutionary origins of lichenization in chlorophyte algae.</title>
        <authorList>
            <person name="Puginier C."/>
            <person name="Libourel C."/>
            <person name="Otte J."/>
            <person name="Skaloud P."/>
            <person name="Haon M."/>
            <person name="Grisel S."/>
            <person name="Petersen M."/>
            <person name="Berrin J.G."/>
            <person name="Delaux P.M."/>
            <person name="Dal Grande F."/>
            <person name="Keller J."/>
        </authorList>
    </citation>
    <scope>NUCLEOTIDE SEQUENCE [LARGE SCALE GENOMIC DNA]</scope>
    <source>
        <strain evidence="1 2">SAG 2036</strain>
    </source>
</reference>
<comment type="caution">
    <text evidence="1">The sequence shown here is derived from an EMBL/GenBank/DDBJ whole genome shotgun (WGS) entry which is preliminary data.</text>
</comment>
<dbReference type="AlphaFoldDB" id="A0AAW1NM93"/>
<proteinExistence type="predicted"/>
<dbReference type="EMBL" id="JALJOQ010000278">
    <property type="protein sequence ID" value="KAK9786187.1"/>
    <property type="molecule type" value="Genomic_DNA"/>
</dbReference>
<keyword evidence="2" id="KW-1185">Reference proteome</keyword>
<gene>
    <name evidence="1" type="ORF">WJX73_001569</name>
</gene>
<accession>A0AAW1NM93</accession>
<protein>
    <recommendedName>
        <fullName evidence="3">Serine protease</fullName>
    </recommendedName>
</protein>
<name>A0AAW1NM93_9CHLO</name>
<dbReference type="Proteomes" id="UP001465755">
    <property type="component" value="Unassembled WGS sequence"/>
</dbReference>
<sequence length="474" mass="51875">MLRSCHKPGFPACPLIRRPRTLPCTPRALIKGSGENGRPSRPLTFMDNVPTFEEFSASDEGWAGDMFEPEKSMTAGPDFVPQGGTRWHPGFRFSSLLRRLEFLKTDFKRDTPEEALYRHREKYNGSVLIYTSARKASNPSERTNYGTATLLTPVIKDDDGTPHFSLITAAHCADPELQTRFGAAVDHPGYLWMGKTGLAEKPSFVRFLDDISSQEFEALTKPFAHTICVPPMPVTAAYPAIEAEVEQAISNSPDLTASTQHPEVGLDGAVFPYGLEFGCVAGLAPDFVVPTCESPALGSFVSLLGMPAKMRKVDSLYQQTWEPGLDFAAANDEAQLGMSECLPPFRSLATAGDVVYNDGLYIGHRASAAPGMAGGGLRQIDRPKALLGIHIEGGAVCNIAVSVSHPAFIALYMDQALPSLISCREWPEPWMPAVLAAWLRSSQQIIQELDVRRGRRDWATAERFLATQRSFGLI</sequence>
<evidence type="ECO:0000313" key="1">
    <source>
        <dbReference type="EMBL" id="KAK9786187.1"/>
    </source>
</evidence>
<evidence type="ECO:0000313" key="2">
    <source>
        <dbReference type="Proteomes" id="UP001465755"/>
    </source>
</evidence>
<evidence type="ECO:0008006" key="3">
    <source>
        <dbReference type="Google" id="ProtNLM"/>
    </source>
</evidence>